<dbReference type="Gene3D" id="2.180.10.10">
    <property type="entry name" value="RHS repeat-associated core"/>
    <property type="match status" value="1"/>
</dbReference>
<accession>A0ABX9WDH0</accession>
<protein>
    <recommendedName>
        <fullName evidence="3">RHS repeat-associated core domain-containing protein</fullName>
    </recommendedName>
</protein>
<proteinExistence type="predicted"/>
<dbReference type="InterPro" id="IPR050708">
    <property type="entry name" value="T6SS_VgrG/RHS"/>
</dbReference>
<name>A0ABX9WDH0_9ACTN</name>
<dbReference type="Proteomes" id="UP000280698">
    <property type="component" value="Unassembled WGS sequence"/>
</dbReference>
<dbReference type="PANTHER" id="PTHR32305">
    <property type="match status" value="1"/>
</dbReference>
<feature type="non-terminal residue" evidence="1">
    <location>
        <position position="1"/>
    </location>
</feature>
<keyword evidence="2" id="KW-1185">Reference proteome</keyword>
<dbReference type="PANTHER" id="PTHR32305:SF15">
    <property type="entry name" value="PROTEIN RHSA-RELATED"/>
    <property type="match status" value="1"/>
</dbReference>
<evidence type="ECO:0000313" key="2">
    <source>
        <dbReference type="Proteomes" id="UP000280698"/>
    </source>
</evidence>
<reference evidence="1 2" key="1">
    <citation type="submission" date="2018-11" db="EMBL/GenBank/DDBJ databases">
        <title>Micromonospora sp. PPF5-17, a new actinomycetes isolated from a hot spring soil.</title>
        <authorList>
            <person name="Thawai C."/>
        </authorList>
    </citation>
    <scope>NUCLEOTIDE SEQUENCE [LARGE SCALE GENOMIC DNA]</scope>
    <source>
        <strain evidence="1 2">PPF5-17</strain>
    </source>
</reference>
<evidence type="ECO:0008006" key="3">
    <source>
        <dbReference type="Google" id="ProtNLM"/>
    </source>
</evidence>
<evidence type="ECO:0000313" key="1">
    <source>
        <dbReference type="EMBL" id="RNL93540.1"/>
    </source>
</evidence>
<sequence length="831" mass="90471">STTWYDQWGNVTRTLTAGNRERALNTSPTDDTATETVLARALSTLNTYSTDGQRLTSTWGPEHDVMLPDDTVVRGRAITLNTYDEGAPTTGAPYNLVTTQKVGVRWYLNGVQTDSDLRTTTTTYDWGLRQPIAVTVDPAGLAQATRTSYDPITGLVTSTTAPAGGTATDTPATRKTIYYRATSGSGYAECDLKPEWANLPCRVQPGGQAASGPELPATVTTYDMYNQSRVVTEKTSAGTLRTTTTTYDSAGRPYETMVTAAAGLGIAVPVTRNVYDQATGQLLRIQSVVGGTVTAEIIKQYDTLGRQTSYTDADGNVSTTTYDLLGRTATSHDGKAQRTYTYDGGSERRGLLTSVDDTQAGVFSGSYDADGNLVSETWPNGVQVTTETDETGTQVGLTYVKPGCAATDCTLYRESVTASVYGQWRQHVSSLSEQSYAYDQAGRMTSIGDIIGAQCTTRDYGFSTSSNRTSLTEYAPATDGACQTTTVASSQTWTYDTADRVNTSGYAYDALGRTTTVPAVDTGNPEGGDVTATYHVTDLIDTITQNGRTTDYTLDVTGERIRSWTDNIGGTAEQRVNHYDSDDDSPSWTQESPTSFTRPLTGLTSMAGIFDSGAGQVSWHLTNLHGDLVAEIDATGEGLARTTEATEYGTPRNTAGIGTERYGWLGAKQRAADTPSGTVLMGVRLYNPATGRFLQVDPVYGGGCNTYEYTCADPVNREDLDGKFIRRLCKWKSLCARAGAWAVRGLSRANKWAFRWQLKQGTGAFFRLNRFLFGRKHTHGYQGILNRSKIIRIGYSWNNAKQRNMFSIHGGYAKPKTWWQRKVPRFHWDLF</sequence>
<dbReference type="InterPro" id="IPR022385">
    <property type="entry name" value="Rhs_assc_core"/>
</dbReference>
<organism evidence="1 2">
    <name type="scientific">Micromonospora solifontis</name>
    <dbReference type="NCBI Taxonomy" id="2487138"/>
    <lineage>
        <taxon>Bacteria</taxon>
        <taxon>Bacillati</taxon>
        <taxon>Actinomycetota</taxon>
        <taxon>Actinomycetes</taxon>
        <taxon>Micromonosporales</taxon>
        <taxon>Micromonosporaceae</taxon>
        <taxon>Micromonospora</taxon>
    </lineage>
</organism>
<dbReference type="InterPro" id="IPR006530">
    <property type="entry name" value="YD"/>
</dbReference>
<dbReference type="NCBIfam" id="TIGR01643">
    <property type="entry name" value="YD_repeat_2x"/>
    <property type="match status" value="1"/>
</dbReference>
<comment type="caution">
    <text evidence="1">The sequence shown here is derived from an EMBL/GenBank/DDBJ whole genome shotgun (WGS) entry which is preliminary data.</text>
</comment>
<dbReference type="NCBIfam" id="TIGR03696">
    <property type="entry name" value="Rhs_assc_core"/>
    <property type="match status" value="1"/>
</dbReference>
<dbReference type="EMBL" id="RJLN01000077">
    <property type="protein sequence ID" value="RNL93540.1"/>
    <property type="molecule type" value="Genomic_DNA"/>
</dbReference>
<gene>
    <name evidence="1" type="ORF">EFE23_21815</name>
</gene>
<dbReference type="RefSeq" id="WP_305034577.1">
    <property type="nucleotide sequence ID" value="NZ_JAAHBY010000077.1"/>
</dbReference>